<evidence type="ECO:0000259" key="5">
    <source>
        <dbReference type="PROSITE" id="PS50865"/>
    </source>
</evidence>
<evidence type="ECO:0000256" key="4">
    <source>
        <dbReference type="PROSITE-ProRule" id="PRU00134"/>
    </source>
</evidence>
<dbReference type="InterPro" id="IPR002893">
    <property type="entry name" value="Znf_MYND"/>
</dbReference>
<organism evidence="6 7">
    <name type="scientific">Klebsormidium nitens</name>
    <name type="common">Green alga</name>
    <name type="synonym">Ulothrix nitens</name>
    <dbReference type="NCBI Taxonomy" id="105231"/>
    <lineage>
        <taxon>Eukaryota</taxon>
        <taxon>Viridiplantae</taxon>
        <taxon>Streptophyta</taxon>
        <taxon>Klebsormidiophyceae</taxon>
        <taxon>Klebsormidiales</taxon>
        <taxon>Klebsormidiaceae</taxon>
        <taxon>Klebsormidium</taxon>
    </lineage>
</organism>
<accession>A0A1Y1ICN5</accession>
<dbReference type="Pfam" id="PF01753">
    <property type="entry name" value="zf-MYND"/>
    <property type="match status" value="1"/>
</dbReference>
<name>A0A1Y1ICN5_KLENI</name>
<dbReference type="EMBL" id="DF237240">
    <property type="protein sequence ID" value="GAQ86476.1"/>
    <property type="molecule type" value="Genomic_DNA"/>
</dbReference>
<keyword evidence="2 4" id="KW-0863">Zinc-finger</keyword>
<sequence length="181" mass="21160">MWPEKDILMWESAVNSYEEVLRRRKLKVKPSTRSERLQILRQCYRFYTEDYGPPDKMQLERLVFESCQAIYEERKGVIQQAVEKTKALLALADFCELCHLHNVGFRLCGRCKAVKYCSEKCQKEDWKKKQGGHKEVCNAVQRGELKPENVPRLKVMTMVPTHAANALIPAYVMTPKFVYKA</sequence>
<evidence type="ECO:0000313" key="6">
    <source>
        <dbReference type="EMBL" id="GAQ86476.1"/>
    </source>
</evidence>
<feature type="domain" description="MYND-type" evidence="5">
    <location>
        <begin position="95"/>
        <end position="137"/>
    </location>
</feature>
<dbReference type="Gene3D" id="6.10.140.2220">
    <property type="match status" value="1"/>
</dbReference>
<dbReference type="AlphaFoldDB" id="A0A1Y1ICN5"/>
<dbReference type="Proteomes" id="UP000054558">
    <property type="component" value="Unassembled WGS sequence"/>
</dbReference>
<keyword evidence="1" id="KW-0479">Metal-binding</keyword>
<dbReference type="PROSITE" id="PS50865">
    <property type="entry name" value="ZF_MYND_2"/>
    <property type="match status" value="1"/>
</dbReference>
<dbReference type="GO" id="GO:0008270">
    <property type="term" value="F:zinc ion binding"/>
    <property type="evidence" value="ECO:0007669"/>
    <property type="project" value="UniProtKB-KW"/>
</dbReference>
<gene>
    <name evidence="6" type="ORF">KFL_002910140</name>
</gene>
<keyword evidence="3" id="KW-0862">Zinc</keyword>
<proteinExistence type="predicted"/>
<evidence type="ECO:0000256" key="1">
    <source>
        <dbReference type="ARBA" id="ARBA00022723"/>
    </source>
</evidence>
<dbReference type="SUPFAM" id="SSF144232">
    <property type="entry name" value="HIT/MYND zinc finger-like"/>
    <property type="match status" value="1"/>
</dbReference>
<keyword evidence="7" id="KW-1185">Reference proteome</keyword>
<protein>
    <recommendedName>
        <fullName evidence="5">MYND-type domain-containing protein</fullName>
    </recommendedName>
</protein>
<evidence type="ECO:0000256" key="2">
    <source>
        <dbReference type="ARBA" id="ARBA00022771"/>
    </source>
</evidence>
<dbReference type="OrthoDB" id="432970at2759"/>
<evidence type="ECO:0000256" key="3">
    <source>
        <dbReference type="ARBA" id="ARBA00022833"/>
    </source>
</evidence>
<reference evidence="6 7" key="1">
    <citation type="journal article" date="2014" name="Nat. Commun.">
        <title>Klebsormidium flaccidum genome reveals primary factors for plant terrestrial adaptation.</title>
        <authorList>
            <person name="Hori K."/>
            <person name="Maruyama F."/>
            <person name="Fujisawa T."/>
            <person name="Togashi T."/>
            <person name="Yamamoto N."/>
            <person name="Seo M."/>
            <person name="Sato S."/>
            <person name="Yamada T."/>
            <person name="Mori H."/>
            <person name="Tajima N."/>
            <person name="Moriyama T."/>
            <person name="Ikeuchi M."/>
            <person name="Watanabe M."/>
            <person name="Wada H."/>
            <person name="Kobayashi K."/>
            <person name="Saito M."/>
            <person name="Masuda T."/>
            <person name="Sasaki-Sekimoto Y."/>
            <person name="Mashiguchi K."/>
            <person name="Awai K."/>
            <person name="Shimojima M."/>
            <person name="Masuda S."/>
            <person name="Iwai M."/>
            <person name="Nobusawa T."/>
            <person name="Narise T."/>
            <person name="Kondo S."/>
            <person name="Saito H."/>
            <person name="Sato R."/>
            <person name="Murakawa M."/>
            <person name="Ihara Y."/>
            <person name="Oshima-Yamada Y."/>
            <person name="Ohtaka K."/>
            <person name="Satoh M."/>
            <person name="Sonobe K."/>
            <person name="Ishii M."/>
            <person name="Ohtani R."/>
            <person name="Kanamori-Sato M."/>
            <person name="Honoki R."/>
            <person name="Miyazaki D."/>
            <person name="Mochizuki H."/>
            <person name="Umetsu J."/>
            <person name="Higashi K."/>
            <person name="Shibata D."/>
            <person name="Kamiya Y."/>
            <person name="Sato N."/>
            <person name="Nakamura Y."/>
            <person name="Tabata S."/>
            <person name="Ida S."/>
            <person name="Kurokawa K."/>
            <person name="Ohta H."/>
        </authorList>
    </citation>
    <scope>NUCLEOTIDE SEQUENCE [LARGE SCALE GENOMIC DNA]</scope>
    <source>
        <strain evidence="6 7">NIES-2285</strain>
    </source>
</reference>
<evidence type="ECO:0000313" key="7">
    <source>
        <dbReference type="Proteomes" id="UP000054558"/>
    </source>
</evidence>